<dbReference type="InterPro" id="IPR008949">
    <property type="entry name" value="Isoprenoid_synthase_dom_sf"/>
</dbReference>
<dbReference type="EC" id="2.5.1.32" evidence="2"/>
<dbReference type="AlphaFoldDB" id="A0A4Y7PS41"/>
<dbReference type="EMBL" id="ML170215">
    <property type="protein sequence ID" value="TDL17871.1"/>
    <property type="molecule type" value="Genomic_DNA"/>
</dbReference>
<dbReference type="GO" id="GO:0016117">
    <property type="term" value="P:carotenoid biosynthetic process"/>
    <property type="evidence" value="ECO:0007669"/>
    <property type="project" value="UniProtKB-KW"/>
</dbReference>
<evidence type="ECO:0000256" key="1">
    <source>
        <dbReference type="ARBA" id="ARBA00001805"/>
    </source>
</evidence>
<gene>
    <name evidence="4" type="ORF">BD410DRAFT_793908</name>
</gene>
<keyword evidence="5" id="KW-1185">Reference proteome</keyword>
<dbReference type="Pfam" id="PF00494">
    <property type="entry name" value="SQS_PSY"/>
    <property type="match status" value="1"/>
</dbReference>
<evidence type="ECO:0000256" key="2">
    <source>
        <dbReference type="ARBA" id="ARBA00012396"/>
    </source>
</evidence>
<keyword evidence="3" id="KW-0125">Carotenoid biosynthesis</keyword>
<organism evidence="4 5">
    <name type="scientific">Rickenella mellea</name>
    <dbReference type="NCBI Taxonomy" id="50990"/>
    <lineage>
        <taxon>Eukaryota</taxon>
        <taxon>Fungi</taxon>
        <taxon>Dikarya</taxon>
        <taxon>Basidiomycota</taxon>
        <taxon>Agaricomycotina</taxon>
        <taxon>Agaricomycetes</taxon>
        <taxon>Hymenochaetales</taxon>
        <taxon>Rickenellaceae</taxon>
        <taxon>Rickenella</taxon>
    </lineage>
</organism>
<evidence type="ECO:0000313" key="4">
    <source>
        <dbReference type="EMBL" id="TDL17871.1"/>
    </source>
</evidence>
<evidence type="ECO:0000256" key="3">
    <source>
        <dbReference type="ARBA" id="ARBA00022746"/>
    </source>
</evidence>
<protein>
    <recommendedName>
        <fullName evidence="2">15-cis-phytoene synthase</fullName>
        <ecNumber evidence="2">2.5.1.32</ecNumber>
    </recommendedName>
</protein>
<dbReference type="SUPFAM" id="SSF48576">
    <property type="entry name" value="Terpenoid synthases"/>
    <property type="match status" value="1"/>
</dbReference>
<accession>A0A4Y7PS41</accession>
<evidence type="ECO:0000313" key="5">
    <source>
        <dbReference type="Proteomes" id="UP000294933"/>
    </source>
</evidence>
<dbReference type="STRING" id="50990.A0A4Y7PS41"/>
<dbReference type="Gene3D" id="1.10.600.10">
    <property type="entry name" value="Farnesyl Diphosphate Synthase"/>
    <property type="match status" value="1"/>
</dbReference>
<dbReference type="Proteomes" id="UP000294933">
    <property type="component" value="Unassembled WGS sequence"/>
</dbReference>
<dbReference type="InterPro" id="IPR002060">
    <property type="entry name" value="Squ/phyt_synthse"/>
</dbReference>
<proteinExistence type="predicted"/>
<dbReference type="VEuPathDB" id="FungiDB:BD410DRAFT_793908"/>
<sequence length="351" mass="39523">MVRECARLILRDFNSFHSQRRSKLLHSCIQTTSVAHERCWKLDTSRRRSYATNKTSSPSSGLQDPSAYCRDFVKRHDRDSYLTSLFFPKHLQNACFAVKAFYVELAMIQDIVSSPMIGQMRMQFWRDALKGMAEGKPPRHPIALALHEASEAANIPPYHLKRILEAREKDLDAPPHITMDTLLAHAESTSSTLNYVLLSLLNLSSSETFSHAASHIGVAQTLVTLLRALPYHASKGRMVIPASITAKHGVNQEEVFRRGPEANGIEDAVYEFAVVANDHLLTARGMFKEGESAKMKVPSEAIPVILGAVPAVNYLSRLEAANFNAFEPKLQTRDSIRLPWQIWRSHFRKGF</sequence>
<comment type="catalytic activity">
    <reaction evidence="1">
        <text>2 (2E,6E,10E)-geranylgeranyl diphosphate = 15-cis-phytoene + 2 diphosphate</text>
        <dbReference type="Rhea" id="RHEA:34475"/>
        <dbReference type="ChEBI" id="CHEBI:27787"/>
        <dbReference type="ChEBI" id="CHEBI:33019"/>
        <dbReference type="ChEBI" id="CHEBI:58756"/>
        <dbReference type="EC" id="2.5.1.32"/>
    </reaction>
</comment>
<name>A0A4Y7PS41_9AGAM</name>
<dbReference type="OrthoDB" id="270318at2759"/>
<reference evidence="4 5" key="1">
    <citation type="submission" date="2018-06" db="EMBL/GenBank/DDBJ databases">
        <title>A transcriptomic atlas of mushroom development highlights an independent origin of complex multicellularity.</title>
        <authorList>
            <consortium name="DOE Joint Genome Institute"/>
            <person name="Krizsan K."/>
            <person name="Almasi E."/>
            <person name="Merenyi Z."/>
            <person name="Sahu N."/>
            <person name="Viragh M."/>
            <person name="Koszo T."/>
            <person name="Mondo S."/>
            <person name="Kiss B."/>
            <person name="Balint B."/>
            <person name="Kues U."/>
            <person name="Barry K."/>
            <person name="Hegedus J.C."/>
            <person name="Henrissat B."/>
            <person name="Johnson J."/>
            <person name="Lipzen A."/>
            <person name="Ohm R."/>
            <person name="Nagy I."/>
            <person name="Pangilinan J."/>
            <person name="Yan J."/>
            <person name="Xiong Y."/>
            <person name="Grigoriev I.V."/>
            <person name="Hibbett D.S."/>
            <person name="Nagy L.G."/>
        </authorList>
    </citation>
    <scope>NUCLEOTIDE SEQUENCE [LARGE SCALE GENOMIC DNA]</scope>
    <source>
        <strain evidence="4 5">SZMC22713</strain>
    </source>
</reference>
<dbReference type="PANTHER" id="PTHR31480">
    <property type="entry name" value="BIFUNCTIONAL LYCOPENE CYCLASE/PHYTOENE SYNTHASE"/>
    <property type="match status" value="1"/>
</dbReference>